<evidence type="ECO:0000313" key="3">
    <source>
        <dbReference type="Proteomes" id="UP000188836"/>
    </source>
</evidence>
<dbReference type="EMBL" id="MUMY01000009">
    <property type="protein sequence ID" value="ONM48470.1"/>
    <property type="molecule type" value="Genomic_DNA"/>
</dbReference>
<accession>A0A1W0B7Y1</accession>
<dbReference type="RefSeq" id="WP_077116727.1">
    <property type="nucleotide sequence ID" value="NZ_LOKT01000003.1"/>
</dbReference>
<organism evidence="2 3">
    <name type="scientific">Nocardia donostiensis</name>
    <dbReference type="NCBI Taxonomy" id="1538463"/>
    <lineage>
        <taxon>Bacteria</taxon>
        <taxon>Bacillati</taxon>
        <taxon>Actinomycetota</taxon>
        <taxon>Actinomycetes</taxon>
        <taxon>Mycobacteriales</taxon>
        <taxon>Nocardiaceae</taxon>
        <taxon>Nocardia</taxon>
    </lineage>
</organism>
<name>A0A1W0B7Y1_9NOCA</name>
<proteinExistence type="predicted"/>
<comment type="caution">
    <text evidence="2">The sequence shown here is derived from an EMBL/GenBank/DDBJ whole genome shotgun (WGS) entry which is preliminary data.</text>
</comment>
<dbReference type="Proteomes" id="UP000188836">
    <property type="component" value="Unassembled WGS sequence"/>
</dbReference>
<gene>
    <name evidence="2" type="ORF">B0T46_12265</name>
</gene>
<sequence>MYGVSGFVRKSWPQGRVKGSTAEYDIEIGGDVVVGSDEVLTPNSCSPVQRTGEMPYESDSGKPYSDGSEQLASR</sequence>
<keyword evidence="3" id="KW-1185">Reference proteome</keyword>
<evidence type="ECO:0000256" key="1">
    <source>
        <dbReference type="SAM" id="MobiDB-lite"/>
    </source>
</evidence>
<reference evidence="2 3" key="1">
    <citation type="journal article" date="2016" name="Antonie Van Leeuwenhoek">
        <title>Nocardia donostiensis sp. nov., isolated from human respiratory specimens.</title>
        <authorList>
            <person name="Ercibengoa M."/>
            <person name="Bell M."/>
            <person name="Marimon J.M."/>
            <person name="Humrighouse B."/>
            <person name="Klenk H.P."/>
            <person name="Potter G."/>
            <person name="Perez-Trallero E."/>
        </authorList>
    </citation>
    <scope>NUCLEOTIDE SEQUENCE [LARGE SCALE GENOMIC DNA]</scope>
    <source>
        <strain evidence="2 3">X1655</strain>
    </source>
</reference>
<protein>
    <submittedName>
        <fullName evidence="2">Uncharacterized protein</fullName>
    </submittedName>
</protein>
<feature type="region of interest" description="Disordered" evidence="1">
    <location>
        <begin position="36"/>
        <end position="74"/>
    </location>
</feature>
<dbReference type="STRING" id="1538463.B0T36_04940"/>
<dbReference type="AlphaFoldDB" id="A0A1W0B7Y1"/>
<evidence type="ECO:0000313" key="2">
    <source>
        <dbReference type="EMBL" id="ONM48470.1"/>
    </source>
</evidence>